<feature type="non-terminal residue" evidence="1">
    <location>
        <position position="60"/>
    </location>
</feature>
<reference evidence="1" key="2">
    <citation type="submission" date="2016-06" db="EMBL/GenBank/DDBJ databases">
        <title>The genome of a short-lived fish provides insights into sex chromosome evolution and the genetic control of aging.</title>
        <authorList>
            <person name="Reichwald K."/>
            <person name="Felder M."/>
            <person name="Petzold A."/>
            <person name="Koch P."/>
            <person name="Groth M."/>
            <person name="Platzer M."/>
        </authorList>
    </citation>
    <scope>NUCLEOTIDE SEQUENCE</scope>
    <source>
        <tissue evidence="1">Brain</tissue>
    </source>
</reference>
<sequence>ASSPQSDQHAQEVTLRRGGVVMWKVSLTAVNPQGQDVQTQLLGSFKPPLTRDERARCNAT</sequence>
<gene>
    <name evidence="1" type="primary">Nfu_g_1_005082</name>
</gene>
<reference evidence="1" key="1">
    <citation type="submission" date="2016-05" db="EMBL/GenBank/DDBJ databases">
        <authorList>
            <person name="Lavstsen T."/>
            <person name="Jespersen J.S."/>
        </authorList>
    </citation>
    <scope>NUCLEOTIDE SEQUENCE</scope>
    <source>
        <tissue evidence="1">Brain</tissue>
    </source>
</reference>
<accession>A0A1A8IG55</accession>
<organism evidence="1">
    <name type="scientific">Nothobranchius kuhntae</name>
    <name type="common">Beira killifish</name>
    <dbReference type="NCBI Taxonomy" id="321403"/>
    <lineage>
        <taxon>Eukaryota</taxon>
        <taxon>Metazoa</taxon>
        <taxon>Chordata</taxon>
        <taxon>Craniata</taxon>
        <taxon>Vertebrata</taxon>
        <taxon>Euteleostomi</taxon>
        <taxon>Actinopterygii</taxon>
        <taxon>Neopterygii</taxon>
        <taxon>Teleostei</taxon>
        <taxon>Neoteleostei</taxon>
        <taxon>Acanthomorphata</taxon>
        <taxon>Ovalentaria</taxon>
        <taxon>Atherinomorphae</taxon>
        <taxon>Cyprinodontiformes</taxon>
        <taxon>Nothobranchiidae</taxon>
        <taxon>Nothobranchius</taxon>
    </lineage>
</organism>
<name>A0A1A8IG55_NOTKU</name>
<proteinExistence type="predicted"/>
<evidence type="ECO:0000313" key="1">
    <source>
        <dbReference type="EMBL" id="SBQ95939.1"/>
    </source>
</evidence>
<protein>
    <submittedName>
        <fullName evidence="1">Uncharacterized protein</fullName>
    </submittedName>
</protein>
<feature type="non-terminal residue" evidence="1">
    <location>
        <position position="1"/>
    </location>
</feature>
<dbReference type="EMBL" id="HAED01009727">
    <property type="protein sequence ID" value="SBQ95939.1"/>
    <property type="molecule type" value="Transcribed_RNA"/>
</dbReference>
<dbReference type="AlphaFoldDB" id="A0A1A8IG55"/>